<dbReference type="RefSeq" id="WP_183589233.1">
    <property type="nucleotide sequence ID" value="NZ_JACHCA010000015.1"/>
</dbReference>
<evidence type="ECO:0000313" key="3">
    <source>
        <dbReference type="Proteomes" id="UP000548326"/>
    </source>
</evidence>
<accession>A0A841JGY8</accession>
<keyword evidence="1" id="KW-0732">Signal</keyword>
<evidence type="ECO:0008006" key="4">
    <source>
        <dbReference type="Google" id="ProtNLM"/>
    </source>
</evidence>
<dbReference type="AlphaFoldDB" id="A0A841JGY8"/>
<proteinExistence type="predicted"/>
<dbReference type="EMBL" id="JACHCA010000015">
    <property type="protein sequence ID" value="MBB6130429.1"/>
    <property type="molecule type" value="Genomic_DNA"/>
</dbReference>
<name>A0A841JGY8_9SPHI</name>
<protein>
    <recommendedName>
        <fullName evidence="4">Outer membrane protein beta-barrel domain-containing protein</fullName>
    </recommendedName>
</protein>
<sequence length="178" mass="19458">MKKLSKLIGVAFLAAILFFATDVKAQTTPAKAFVLSLGVESGLPTGVAKLGTNFSLGGTARLQYGVTNDLAITFTAGGYHFFPKKIPGQDRRYQSYGELPIKAGVKEFFLPNIYVGGEIGVAFEKLEGPDWGPHRLDLSPNLGYATKHWDFGLHYDYLTHKEDHLGIFALRVAYGFGL</sequence>
<dbReference type="Proteomes" id="UP000548326">
    <property type="component" value="Unassembled WGS sequence"/>
</dbReference>
<evidence type="ECO:0000256" key="1">
    <source>
        <dbReference type="SAM" id="SignalP"/>
    </source>
</evidence>
<gene>
    <name evidence="2" type="ORF">HDF22_004569</name>
</gene>
<reference evidence="2 3" key="1">
    <citation type="submission" date="2020-08" db="EMBL/GenBank/DDBJ databases">
        <title>Genomic Encyclopedia of Type Strains, Phase IV (KMG-V): Genome sequencing to study the core and pangenomes of soil and plant-associated prokaryotes.</title>
        <authorList>
            <person name="Whitman W."/>
        </authorList>
    </citation>
    <scope>NUCLEOTIDE SEQUENCE [LARGE SCALE GENOMIC DNA]</scope>
    <source>
        <strain evidence="2 3">MP601</strain>
    </source>
</reference>
<feature type="signal peptide" evidence="1">
    <location>
        <begin position="1"/>
        <end position="25"/>
    </location>
</feature>
<evidence type="ECO:0000313" key="2">
    <source>
        <dbReference type="EMBL" id="MBB6130429.1"/>
    </source>
</evidence>
<comment type="caution">
    <text evidence="2">The sequence shown here is derived from an EMBL/GenBank/DDBJ whole genome shotgun (WGS) entry which is preliminary data.</text>
</comment>
<feature type="chain" id="PRO_5032973087" description="Outer membrane protein beta-barrel domain-containing protein" evidence="1">
    <location>
        <begin position="26"/>
        <end position="178"/>
    </location>
</feature>
<organism evidence="2 3">
    <name type="scientific">Mucilaginibacter lappiensis</name>
    <dbReference type="NCBI Taxonomy" id="354630"/>
    <lineage>
        <taxon>Bacteria</taxon>
        <taxon>Pseudomonadati</taxon>
        <taxon>Bacteroidota</taxon>
        <taxon>Sphingobacteriia</taxon>
        <taxon>Sphingobacteriales</taxon>
        <taxon>Sphingobacteriaceae</taxon>
        <taxon>Mucilaginibacter</taxon>
    </lineage>
</organism>